<keyword evidence="2" id="KW-1185">Reference proteome</keyword>
<dbReference type="EMBL" id="SMMX01000027">
    <property type="protein sequence ID" value="TDA20229.1"/>
    <property type="molecule type" value="Genomic_DNA"/>
</dbReference>
<dbReference type="Proteomes" id="UP000295710">
    <property type="component" value="Unassembled WGS sequence"/>
</dbReference>
<sequence>MMLQFYRTKGLCKLKKIVWYIQFELPAVLRYCKSCGTKREYMCSGQFRVNAQRKHLDIWLIYRCPHCGATWNLPICSRISSADIDSDLLERYHNNDRKLAAQHALNMGLLRQNGAIPCAPAFVVSGENLPSGEPVELHLTCEYPLPVKVSAVLRQKLNLSRRMLDQLIENGMIKGAPEANVLKQKLDGHITLTVQYDATGL</sequence>
<name>A0A4R4FBZ9_9FIRM</name>
<evidence type="ECO:0000313" key="2">
    <source>
        <dbReference type="Proteomes" id="UP000295710"/>
    </source>
</evidence>
<proteinExistence type="predicted"/>
<organism evidence="1 2">
    <name type="scientific">Extibacter muris</name>
    <dbReference type="NCBI Taxonomy" id="1796622"/>
    <lineage>
        <taxon>Bacteria</taxon>
        <taxon>Bacillati</taxon>
        <taxon>Bacillota</taxon>
        <taxon>Clostridia</taxon>
        <taxon>Lachnospirales</taxon>
        <taxon>Lachnospiraceae</taxon>
        <taxon>Extibacter</taxon>
    </lineage>
</organism>
<comment type="caution">
    <text evidence="1">The sequence shown here is derived from an EMBL/GenBank/DDBJ whole genome shotgun (WGS) entry which is preliminary data.</text>
</comment>
<dbReference type="InterPro" id="IPR009412">
    <property type="entry name" value="DUF1062"/>
</dbReference>
<protein>
    <submittedName>
        <fullName evidence="1">DUF1062 domain-containing protein</fullName>
    </submittedName>
</protein>
<evidence type="ECO:0000313" key="1">
    <source>
        <dbReference type="EMBL" id="TDA20229.1"/>
    </source>
</evidence>
<accession>A0A4R4FBZ9</accession>
<dbReference type="AlphaFoldDB" id="A0A4R4FBZ9"/>
<gene>
    <name evidence="1" type="ORF">E1963_18225</name>
</gene>
<reference evidence="1 2" key="1">
    <citation type="journal article" date="2016" name="Nat. Microbiol.">
        <title>The Mouse Intestinal Bacterial Collection (miBC) provides host-specific insight into cultured diversity and functional potential of the gut microbiota.</title>
        <authorList>
            <person name="Lagkouvardos I."/>
            <person name="Pukall R."/>
            <person name="Abt B."/>
            <person name="Foesel B.U."/>
            <person name="Meier-Kolthoff J.P."/>
            <person name="Kumar N."/>
            <person name="Bresciani A."/>
            <person name="Martinez I."/>
            <person name="Just S."/>
            <person name="Ziegler C."/>
            <person name="Brugiroux S."/>
            <person name="Garzetti D."/>
            <person name="Wenning M."/>
            <person name="Bui T.P."/>
            <person name="Wang J."/>
            <person name="Hugenholtz F."/>
            <person name="Plugge C.M."/>
            <person name="Peterson D.A."/>
            <person name="Hornef M.W."/>
            <person name="Baines J.F."/>
            <person name="Smidt H."/>
            <person name="Walter J."/>
            <person name="Kristiansen K."/>
            <person name="Nielsen H.B."/>
            <person name="Haller D."/>
            <person name="Overmann J."/>
            <person name="Stecher B."/>
            <person name="Clavel T."/>
        </authorList>
    </citation>
    <scope>NUCLEOTIDE SEQUENCE [LARGE SCALE GENOMIC DNA]</scope>
    <source>
        <strain evidence="1 2">DSM 28560</strain>
    </source>
</reference>
<dbReference type="Pfam" id="PF06353">
    <property type="entry name" value="DUF1062"/>
    <property type="match status" value="1"/>
</dbReference>